<dbReference type="InterPro" id="IPR009071">
    <property type="entry name" value="HMG_box_dom"/>
</dbReference>
<dbReference type="Gene3D" id="1.10.30.10">
    <property type="entry name" value="High mobility group box domain"/>
    <property type="match status" value="2"/>
</dbReference>
<feature type="domain" description="HMG box" evidence="4">
    <location>
        <begin position="251"/>
        <end position="318"/>
    </location>
</feature>
<dbReference type="InterPro" id="IPR050342">
    <property type="entry name" value="HMGB"/>
</dbReference>
<dbReference type="InterPro" id="IPR036910">
    <property type="entry name" value="HMG_box_dom_sf"/>
</dbReference>
<dbReference type="GO" id="GO:0003677">
    <property type="term" value="F:DNA binding"/>
    <property type="evidence" value="ECO:0007669"/>
    <property type="project" value="UniProtKB-UniRule"/>
</dbReference>
<name>A0A0F4G908_9PEZI</name>
<dbReference type="AlphaFoldDB" id="A0A0F4G908"/>
<dbReference type="CDD" id="cd00084">
    <property type="entry name" value="HMG-box_SF"/>
    <property type="match status" value="1"/>
</dbReference>
<evidence type="ECO:0000259" key="4">
    <source>
        <dbReference type="PROSITE" id="PS50118"/>
    </source>
</evidence>
<feature type="DNA-binding region" description="HMG box" evidence="2">
    <location>
        <begin position="251"/>
        <end position="318"/>
    </location>
</feature>
<dbReference type="SMART" id="SM00398">
    <property type="entry name" value="HMG"/>
    <property type="match status" value="2"/>
</dbReference>
<dbReference type="Proteomes" id="UP000033647">
    <property type="component" value="Unassembled WGS sequence"/>
</dbReference>
<organism evidence="5 6">
    <name type="scientific">Zymoseptoria brevis</name>
    <dbReference type="NCBI Taxonomy" id="1047168"/>
    <lineage>
        <taxon>Eukaryota</taxon>
        <taxon>Fungi</taxon>
        <taxon>Dikarya</taxon>
        <taxon>Ascomycota</taxon>
        <taxon>Pezizomycotina</taxon>
        <taxon>Dothideomycetes</taxon>
        <taxon>Dothideomycetidae</taxon>
        <taxon>Mycosphaerellales</taxon>
        <taxon>Mycosphaerellaceae</taxon>
        <taxon>Zymoseptoria</taxon>
    </lineage>
</organism>
<evidence type="ECO:0000256" key="2">
    <source>
        <dbReference type="PROSITE-ProRule" id="PRU00267"/>
    </source>
</evidence>
<keyword evidence="1 2" id="KW-0238">DNA-binding</keyword>
<dbReference type="PANTHER" id="PTHR48112">
    <property type="entry name" value="HIGH MOBILITY GROUP PROTEIN DSP1"/>
    <property type="match status" value="1"/>
</dbReference>
<keyword evidence="6" id="KW-1185">Reference proteome</keyword>
<gene>
    <name evidence="5" type="ORF">TI39_contig4244g00011</name>
</gene>
<feature type="region of interest" description="Disordered" evidence="3">
    <location>
        <begin position="145"/>
        <end position="165"/>
    </location>
</feature>
<dbReference type="OrthoDB" id="1919336at2759"/>
<feature type="region of interest" description="Disordered" evidence="3">
    <location>
        <begin position="31"/>
        <end position="109"/>
    </location>
</feature>
<sequence>MLGRMLLRRGVPAVLRPVTRTIVLPIRSYATPGRPKSVVGEPSRPIKRAVKKAAAKPADGSSPAAKNVAAKRDAAAKKSKKTSAKKRQPKQLTEEQTAALKERQAKAKARKQVVVETGKLNELKRIALSPPKLVGDNPYAVFTKEKNKERGSLSSASESSTREARLKNFTERVTAVAAEWKSLNAAEREHFNHVSRTAAEASRAEYKRWVESHSAEEIRLANNARQQLDKKYRTGKGKQSAWPLIKDERAVTRPVSAYLHFSNNRQASGDFRNIPVTERVALIAKEWKELSESEKEKYQHLYAQDLARYQAEYEVTYQHAPPAARLPLASAA</sequence>
<dbReference type="STRING" id="1047168.A0A0F4G908"/>
<accession>A0A0F4G908</accession>
<dbReference type="PANTHER" id="PTHR48112:SF22">
    <property type="entry name" value="MITOCHONDRIAL TRANSCRIPTION FACTOR A, ISOFORM B"/>
    <property type="match status" value="1"/>
</dbReference>
<dbReference type="PROSITE" id="PS50118">
    <property type="entry name" value="HMG_BOX_2"/>
    <property type="match status" value="1"/>
</dbReference>
<evidence type="ECO:0000256" key="1">
    <source>
        <dbReference type="ARBA" id="ARBA00023125"/>
    </source>
</evidence>
<proteinExistence type="predicted"/>
<comment type="caution">
    <text evidence="5">The sequence shown here is derived from an EMBL/GenBank/DDBJ whole genome shotgun (WGS) entry which is preliminary data.</text>
</comment>
<dbReference type="Pfam" id="PF00505">
    <property type="entry name" value="HMG_box"/>
    <property type="match status" value="1"/>
</dbReference>
<evidence type="ECO:0000256" key="3">
    <source>
        <dbReference type="SAM" id="MobiDB-lite"/>
    </source>
</evidence>
<protein>
    <submittedName>
        <fullName evidence="5">HMG box domain containing protein</fullName>
    </submittedName>
</protein>
<keyword evidence="2" id="KW-0539">Nucleus</keyword>
<dbReference type="GO" id="GO:0005634">
    <property type="term" value="C:nucleus"/>
    <property type="evidence" value="ECO:0007669"/>
    <property type="project" value="UniProtKB-UniRule"/>
</dbReference>
<reference evidence="5 6" key="1">
    <citation type="submission" date="2015-03" db="EMBL/GenBank/DDBJ databases">
        <title>RNA-seq based gene annotation and comparative genomics of four Zymoseptoria species reveal species-specific pathogenicity related genes and transposable element activity.</title>
        <authorList>
            <person name="Grandaubert J."/>
            <person name="Bhattacharyya A."/>
            <person name="Stukenbrock E.H."/>
        </authorList>
    </citation>
    <scope>NUCLEOTIDE SEQUENCE [LARGE SCALE GENOMIC DNA]</scope>
    <source>
        <strain evidence="5 6">Zb18110</strain>
    </source>
</reference>
<dbReference type="EMBL" id="LAFY01004203">
    <property type="protein sequence ID" value="KJX93883.1"/>
    <property type="molecule type" value="Genomic_DNA"/>
</dbReference>
<evidence type="ECO:0000313" key="5">
    <source>
        <dbReference type="EMBL" id="KJX93883.1"/>
    </source>
</evidence>
<feature type="compositionally biased region" description="Basic residues" evidence="3">
    <location>
        <begin position="45"/>
        <end position="54"/>
    </location>
</feature>
<evidence type="ECO:0000313" key="6">
    <source>
        <dbReference type="Proteomes" id="UP000033647"/>
    </source>
</evidence>
<feature type="compositionally biased region" description="Basic residues" evidence="3">
    <location>
        <begin position="77"/>
        <end position="89"/>
    </location>
</feature>
<dbReference type="SUPFAM" id="SSF47095">
    <property type="entry name" value="HMG-box"/>
    <property type="match status" value="2"/>
</dbReference>